<organism evidence="3 4">
    <name type="scientific">Crassaminicella thermophila</name>
    <dbReference type="NCBI Taxonomy" id="2599308"/>
    <lineage>
        <taxon>Bacteria</taxon>
        <taxon>Bacillati</taxon>
        <taxon>Bacillota</taxon>
        <taxon>Clostridia</taxon>
        <taxon>Eubacteriales</taxon>
        <taxon>Clostridiaceae</taxon>
        <taxon>Crassaminicella</taxon>
    </lineage>
</organism>
<name>A0A5C0SGQ3_CRATE</name>
<evidence type="ECO:0000313" key="3">
    <source>
        <dbReference type="EMBL" id="QEK13491.1"/>
    </source>
</evidence>
<dbReference type="Proteomes" id="UP000324646">
    <property type="component" value="Chromosome"/>
</dbReference>
<gene>
    <name evidence="3" type="ORF">FQB35_15145</name>
</gene>
<accession>A0A5C0SGQ3</accession>
<feature type="transmembrane region" description="Helical" evidence="1">
    <location>
        <begin position="12"/>
        <end position="28"/>
    </location>
</feature>
<keyword evidence="1" id="KW-0472">Membrane</keyword>
<proteinExistence type="predicted"/>
<evidence type="ECO:0000259" key="2">
    <source>
        <dbReference type="Pfam" id="PF13485"/>
    </source>
</evidence>
<keyword evidence="1" id="KW-0812">Transmembrane</keyword>
<reference evidence="3 4" key="1">
    <citation type="submission" date="2019-07" db="EMBL/GenBank/DDBJ databases">
        <title>Complete genome of Crassaminicella thermophila SY095.</title>
        <authorList>
            <person name="Li X."/>
        </authorList>
    </citation>
    <scope>NUCLEOTIDE SEQUENCE [LARGE SCALE GENOMIC DNA]</scope>
    <source>
        <strain evidence="3 4">SY095</strain>
    </source>
</reference>
<sequence>MRRVFNKKRNILVLLLIFIMFTGIFYFNDVKVHVYPLLRKIQHELILYKTKDYKVRETEHFLIRYNIEDEETINLVEKASEQYYQQVCDMFHYYPKDKTTVIVYNDPSELMKNASLKQEKPPMGVYFASTIQILSPKLWIPQNEDIEDIFMNEGPMVHEFTHLLVDDLAKGNYPLWFTEGLALYQEYAQTGYEWGKDLSFEGKPYTVKQLTEEFMNLDEMLAYKRSFELVKDIVDTQGFEHLNELLKDLGKGKDYRNYLYK</sequence>
<dbReference type="EMBL" id="CP042243">
    <property type="protein sequence ID" value="QEK13491.1"/>
    <property type="molecule type" value="Genomic_DNA"/>
</dbReference>
<dbReference type="Pfam" id="PF13485">
    <property type="entry name" value="Peptidase_MA_2"/>
    <property type="match status" value="1"/>
</dbReference>
<keyword evidence="4" id="KW-1185">Reference proteome</keyword>
<dbReference type="KEGG" id="crs:FQB35_15145"/>
<evidence type="ECO:0000256" key="1">
    <source>
        <dbReference type="SAM" id="Phobius"/>
    </source>
</evidence>
<dbReference type="InterPro" id="IPR039568">
    <property type="entry name" value="Peptidase_MA-like_dom"/>
</dbReference>
<feature type="domain" description="Peptidase MA-like" evidence="2">
    <location>
        <begin position="151"/>
        <end position="257"/>
    </location>
</feature>
<dbReference type="AlphaFoldDB" id="A0A5C0SGQ3"/>
<keyword evidence="1" id="KW-1133">Transmembrane helix</keyword>
<evidence type="ECO:0000313" key="4">
    <source>
        <dbReference type="Proteomes" id="UP000324646"/>
    </source>
</evidence>
<dbReference type="RefSeq" id="WP_148810663.1">
    <property type="nucleotide sequence ID" value="NZ_CP042243.1"/>
</dbReference>
<dbReference type="OrthoDB" id="9787613at2"/>
<protein>
    <recommendedName>
        <fullName evidence="2">Peptidase MA-like domain-containing protein</fullName>
    </recommendedName>
</protein>